<dbReference type="AlphaFoldDB" id="A0AAN6NMU2"/>
<gene>
    <name evidence="2" type="ORF">QBC32DRAFT_350730</name>
</gene>
<reference evidence="2" key="2">
    <citation type="submission" date="2023-06" db="EMBL/GenBank/DDBJ databases">
        <authorList>
            <consortium name="Lawrence Berkeley National Laboratory"/>
            <person name="Mondo S.J."/>
            <person name="Hensen N."/>
            <person name="Bonometti L."/>
            <person name="Westerberg I."/>
            <person name="Brannstrom I.O."/>
            <person name="Guillou S."/>
            <person name="Cros-Aarteil S."/>
            <person name="Calhoun S."/>
            <person name="Haridas S."/>
            <person name="Kuo A."/>
            <person name="Pangilinan J."/>
            <person name="Riley R."/>
            <person name="Labutti K."/>
            <person name="Andreopoulos B."/>
            <person name="Lipzen A."/>
            <person name="Chen C."/>
            <person name="Yanf M."/>
            <person name="Daum C."/>
            <person name="Ng V."/>
            <person name="Clum A."/>
            <person name="Steindorff A."/>
            <person name="Ohm R."/>
            <person name="Martin F."/>
            <person name="Silar P."/>
            <person name="Natvig D."/>
            <person name="Lalanne C."/>
            <person name="Gautier V."/>
            <person name="Ament-Velasquez S.L."/>
            <person name="Kruys A."/>
            <person name="Hutchinson M.I."/>
            <person name="Powell A.J."/>
            <person name="Barry K."/>
            <person name="Miller A.N."/>
            <person name="Grigoriev I.V."/>
            <person name="Debuchy R."/>
            <person name="Gladieux P."/>
            <person name="Thoren M.H."/>
            <person name="Johannesson H."/>
        </authorList>
    </citation>
    <scope>NUCLEOTIDE SEQUENCE</scope>
    <source>
        <strain evidence="2">CBS 626.80</strain>
    </source>
</reference>
<evidence type="ECO:0000256" key="1">
    <source>
        <dbReference type="SAM" id="Phobius"/>
    </source>
</evidence>
<sequence length="149" mass="17204">MDNLLIPKPETTSNWKEWWGFTNSRYRRGDDKLSRWLHESINGGVLTAWYFFLFTILCFVDFTTSRLKQPSHRQQVISVAPPHTTRASTGFSWPALGLKSSYTSNTPSASCKAPSLNMFFIAAIRNWRVDPRRVKDEAIRFLRILTGSM</sequence>
<comment type="caution">
    <text evidence="2">The sequence shown here is derived from an EMBL/GenBank/DDBJ whole genome shotgun (WGS) entry which is preliminary data.</text>
</comment>
<keyword evidence="1" id="KW-0812">Transmembrane</keyword>
<feature type="transmembrane region" description="Helical" evidence="1">
    <location>
        <begin position="41"/>
        <end position="63"/>
    </location>
</feature>
<dbReference type="EMBL" id="MU859245">
    <property type="protein sequence ID" value="KAK3948775.1"/>
    <property type="molecule type" value="Genomic_DNA"/>
</dbReference>
<keyword evidence="1" id="KW-1133">Transmembrane helix</keyword>
<keyword evidence="3" id="KW-1185">Reference proteome</keyword>
<proteinExistence type="predicted"/>
<keyword evidence="1" id="KW-0472">Membrane</keyword>
<organism evidence="2 3">
    <name type="scientific">Pseudoneurospora amorphoporcata</name>
    <dbReference type="NCBI Taxonomy" id="241081"/>
    <lineage>
        <taxon>Eukaryota</taxon>
        <taxon>Fungi</taxon>
        <taxon>Dikarya</taxon>
        <taxon>Ascomycota</taxon>
        <taxon>Pezizomycotina</taxon>
        <taxon>Sordariomycetes</taxon>
        <taxon>Sordariomycetidae</taxon>
        <taxon>Sordariales</taxon>
        <taxon>Sordariaceae</taxon>
        <taxon>Pseudoneurospora</taxon>
    </lineage>
</organism>
<evidence type="ECO:0000313" key="3">
    <source>
        <dbReference type="Proteomes" id="UP001303222"/>
    </source>
</evidence>
<accession>A0AAN6NMU2</accession>
<protein>
    <submittedName>
        <fullName evidence="2">Uncharacterized protein</fullName>
    </submittedName>
</protein>
<dbReference type="Proteomes" id="UP001303222">
    <property type="component" value="Unassembled WGS sequence"/>
</dbReference>
<evidence type="ECO:0000313" key="2">
    <source>
        <dbReference type="EMBL" id="KAK3948775.1"/>
    </source>
</evidence>
<reference evidence="2" key="1">
    <citation type="journal article" date="2023" name="Mol. Phylogenet. Evol.">
        <title>Genome-scale phylogeny and comparative genomics of the fungal order Sordariales.</title>
        <authorList>
            <person name="Hensen N."/>
            <person name="Bonometti L."/>
            <person name="Westerberg I."/>
            <person name="Brannstrom I.O."/>
            <person name="Guillou S."/>
            <person name="Cros-Aarteil S."/>
            <person name="Calhoun S."/>
            <person name="Haridas S."/>
            <person name="Kuo A."/>
            <person name="Mondo S."/>
            <person name="Pangilinan J."/>
            <person name="Riley R."/>
            <person name="LaButti K."/>
            <person name="Andreopoulos B."/>
            <person name="Lipzen A."/>
            <person name="Chen C."/>
            <person name="Yan M."/>
            <person name="Daum C."/>
            <person name="Ng V."/>
            <person name="Clum A."/>
            <person name="Steindorff A."/>
            <person name="Ohm R.A."/>
            <person name="Martin F."/>
            <person name="Silar P."/>
            <person name="Natvig D.O."/>
            <person name="Lalanne C."/>
            <person name="Gautier V."/>
            <person name="Ament-Velasquez S.L."/>
            <person name="Kruys A."/>
            <person name="Hutchinson M.I."/>
            <person name="Powell A.J."/>
            <person name="Barry K."/>
            <person name="Miller A.N."/>
            <person name="Grigoriev I.V."/>
            <person name="Debuchy R."/>
            <person name="Gladieux P."/>
            <person name="Hiltunen Thoren M."/>
            <person name="Johannesson H."/>
        </authorList>
    </citation>
    <scope>NUCLEOTIDE SEQUENCE</scope>
    <source>
        <strain evidence="2">CBS 626.80</strain>
    </source>
</reference>
<name>A0AAN6NMU2_9PEZI</name>